<sequence>MEDFGAISYIQASHTWPSGRKGLLVSQPWPRGSSPLYCPGLKEPGTSVLNSFRVSFLSSTHTRNPTCGPLCDRRPRSATDPELPPHTSLASLEALLLNAWQGSGPVGPKALPSFPFPTICADPPSCLESPDPDTISVLLPE</sequence>
<protein>
    <submittedName>
        <fullName evidence="1">Uncharacterized protein</fullName>
    </submittedName>
</protein>
<dbReference type="EMBL" id="OX459939">
    <property type="protein sequence ID" value="CAI9169704.1"/>
    <property type="molecule type" value="Genomic_DNA"/>
</dbReference>
<reference evidence="1" key="1">
    <citation type="submission" date="2023-04" db="EMBL/GenBank/DDBJ databases">
        <authorList>
            <consortium name="ELIXIR-Norway"/>
        </authorList>
    </citation>
    <scope>NUCLEOTIDE SEQUENCE [LARGE SCALE GENOMIC DNA]</scope>
</reference>
<evidence type="ECO:0000313" key="1">
    <source>
        <dbReference type="EMBL" id="CAI9169704.1"/>
    </source>
</evidence>
<evidence type="ECO:0000313" key="2">
    <source>
        <dbReference type="Proteomes" id="UP001176941"/>
    </source>
</evidence>
<gene>
    <name evidence="1" type="ORF">MRATA1EN1_LOCUS18666</name>
</gene>
<accession>A0ABN8Z7J4</accession>
<organism evidence="1 2">
    <name type="scientific">Rangifer tarandus platyrhynchus</name>
    <name type="common">Svalbard reindeer</name>
    <dbReference type="NCBI Taxonomy" id="3082113"/>
    <lineage>
        <taxon>Eukaryota</taxon>
        <taxon>Metazoa</taxon>
        <taxon>Chordata</taxon>
        <taxon>Craniata</taxon>
        <taxon>Vertebrata</taxon>
        <taxon>Euteleostomi</taxon>
        <taxon>Mammalia</taxon>
        <taxon>Eutheria</taxon>
        <taxon>Laurasiatheria</taxon>
        <taxon>Artiodactyla</taxon>
        <taxon>Ruminantia</taxon>
        <taxon>Pecora</taxon>
        <taxon>Cervidae</taxon>
        <taxon>Odocoileinae</taxon>
        <taxon>Rangifer</taxon>
    </lineage>
</organism>
<name>A0ABN8Z7J4_RANTA</name>
<proteinExistence type="predicted"/>
<keyword evidence="2" id="KW-1185">Reference proteome</keyword>
<dbReference type="Proteomes" id="UP001176941">
    <property type="component" value="Chromosome 3"/>
</dbReference>